<name>A0A965GC80_9PROT</name>
<proteinExistence type="predicted"/>
<protein>
    <submittedName>
        <fullName evidence="2">DUF3099 domain-containing protein</fullName>
    </submittedName>
</protein>
<feature type="transmembrane region" description="Helical" evidence="1">
    <location>
        <begin position="29"/>
        <end position="46"/>
    </location>
</feature>
<organism evidence="2 3">
    <name type="scientific">Candidatus Fonsibacter lacus</name>
    <dbReference type="NCBI Taxonomy" id="2576439"/>
    <lineage>
        <taxon>Bacteria</taxon>
        <taxon>Pseudomonadati</taxon>
        <taxon>Pseudomonadota</taxon>
        <taxon>Alphaproteobacteria</taxon>
        <taxon>Candidatus Pelagibacterales</taxon>
        <taxon>Candidatus Pelagibacterales incertae sedis</taxon>
        <taxon>Candidatus Fonsibacter</taxon>
    </lineage>
</organism>
<sequence length="107" mass="12157">MAKNEGEVHSITDAQPSLTVDQRARQIRYFYSMMFRTACFIATIFLPNPWRWFTLAGAVIVPYIAVIVANAGRETILRPESLGRFNRRAIGGSTIEREKKEERPGTP</sequence>
<accession>A0A965GC80</accession>
<dbReference type="EMBL" id="RFXN01000005">
    <property type="protein sequence ID" value="NBR93441.1"/>
    <property type="molecule type" value="Genomic_DNA"/>
</dbReference>
<dbReference type="Pfam" id="PF11298">
    <property type="entry name" value="DUF3099"/>
    <property type="match status" value="1"/>
</dbReference>
<gene>
    <name evidence="2" type="ORF">EBT44_01035</name>
</gene>
<keyword evidence="1" id="KW-1133">Transmembrane helix</keyword>
<keyword evidence="1" id="KW-0472">Membrane</keyword>
<feature type="transmembrane region" description="Helical" evidence="1">
    <location>
        <begin position="52"/>
        <end position="72"/>
    </location>
</feature>
<reference evidence="2" key="1">
    <citation type="submission" date="2018-10" db="EMBL/GenBank/DDBJ databases">
        <title>Iterative Subtractive Binning of Freshwater Chronoseries Metagenomes Recovers Nearly Complete Genomes from over Four Hundred Novel Species.</title>
        <authorList>
            <person name="Rodriguez-R L.M."/>
            <person name="Tsementzi D."/>
            <person name="Luo C."/>
            <person name="Konstantinidis K.T."/>
        </authorList>
    </citation>
    <scope>NUCLEOTIDE SEQUENCE</scope>
    <source>
        <strain evidence="2">WB5_2A_028</strain>
    </source>
</reference>
<evidence type="ECO:0000313" key="3">
    <source>
        <dbReference type="Proteomes" id="UP000740727"/>
    </source>
</evidence>
<evidence type="ECO:0000313" key="2">
    <source>
        <dbReference type="EMBL" id="NBR93441.1"/>
    </source>
</evidence>
<keyword evidence="1" id="KW-0812">Transmembrane</keyword>
<comment type="caution">
    <text evidence="2">The sequence shown here is derived from an EMBL/GenBank/DDBJ whole genome shotgun (WGS) entry which is preliminary data.</text>
</comment>
<dbReference type="Proteomes" id="UP000740727">
    <property type="component" value="Unassembled WGS sequence"/>
</dbReference>
<dbReference type="AlphaFoldDB" id="A0A965GC80"/>
<evidence type="ECO:0000256" key="1">
    <source>
        <dbReference type="SAM" id="Phobius"/>
    </source>
</evidence>
<dbReference type="InterPro" id="IPR021449">
    <property type="entry name" value="DUF3099"/>
</dbReference>